<dbReference type="AlphaFoldDB" id="A0A0F6WRK8"/>
<keyword evidence="8" id="KW-1185">Reference proteome</keyword>
<evidence type="ECO:0000313" key="7">
    <source>
        <dbReference type="EMBL" id="AKF28632.1"/>
    </source>
</evidence>
<dbReference type="GO" id="GO:0070566">
    <property type="term" value="F:adenylyltransferase activity"/>
    <property type="evidence" value="ECO:0007669"/>
    <property type="project" value="TreeGrafter"/>
</dbReference>
<sequence length="620" mass="67959">MDLDKAIGSFFDENGEINLPPFLTLAAMGEFMYQADIAEGGGDKPRMHFWDFSEDRDGKLIQYTRNEIDTRIKAVAGRLQQVATLGDRAAILANNSPEYIFSFLGAIYAGMVPVPLYDPNEPGHADHLNAVFADSEPVVVLTNSKSAGAVRKHFSSLPAAERPRILSVDSLPDSLADSYENPMLTEAGRRLAALRQSAPIDLTAFLQYTSGSTRTPAGVVLTNRSILTNVLQIFSAAQLKTPLRLVSWLPLHHDMGIILAAFVTMLGLDNEFMNPRDFVQQPSRWIKQLNRRESDVDVNVYTVVPNFALELAARYAKPAEGETLDLSALDAIIIGSEPVTENALTTFREAFEPYGLPVQTLRPSYGLAEASLLVTTPQTENRPLISYFDREALAENRVELVEKSNDKAVAFVSNGQVAAPQQLVIVDSETGTELADGQIGEIWTHGENTAAGYLDREEDTAETFRNRLNTRLEENSRAEGAADDNYWMATGDLGVIVDNELYITGRLKDLIVVAGRNHYPQDIEYTVQAASAHIRADSVAAFAVPGDDIEKLIILAERDTTANEADDAAAEEAIRSAVGTAHGVVPEEIRILAPDEIARSSSGKIARRVNQRNYIQEQAN</sequence>
<dbReference type="PANTHER" id="PTHR22754:SF32">
    <property type="entry name" value="DISCO-INTERACTING PROTEIN 2"/>
    <property type="match status" value="1"/>
</dbReference>
<dbReference type="HOGENOM" id="CLU_000022_23_7_11"/>
<organism evidence="7 8">
    <name type="scientific">[Brevibacterium] flavum</name>
    <dbReference type="NCBI Taxonomy" id="92706"/>
    <lineage>
        <taxon>Bacteria</taxon>
        <taxon>Bacillati</taxon>
        <taxon>Actinomycetota</taxon>
        <taxon>Actinomycetes</taxon>
        <taxon>Mycobacteriales</taxon>
        <taxon>Corynebacteriaceae</taxon>
        <taxon>Corynebacterium</taxon>
    </lineage>
</organism>
<dbReference type="Proteomes" id="UP000034037">
    <property type="component" value="Chromosome"/>
</dbReference>
<reference evidence="7 8" key="1">
    <citation type="submission" date="2015-04" db="EMBL/GenBank/DDBJ databases">
        <title>Complete Genome Sequence of Brevibacterium flavum ATCC 15168.</title>
        <authorList>
            <person name="Ahn J."/>
            <person name="Park G."/>
            <person name="Jeon W."/>
            <person name="Jang Y."/>
            <person name="Jang M."/>
            <person name="Lee H."/>
            <person name="Lee H."/>
        </authorList>
    </citation>
    <scope>NUCLEOTIDE SEQUENCE [LARGE SCALE GENOMIC DNA]</scope>
    <source>
        <strain evidence="7 8">ATCC 15168</strain>
    </source>
</reference>
<evidence type="ECO:0000256" key="4">
    <source>
        <dbReference type="ARBA" id="ARBA00023098"/>
    </source>
</evidence>
<feature type="domain" description="AMP-binding enzyme C-terminal" evidence="6">
    <location>
        <begin position="509"/>
        <end position="618"/>
    </location>
</feature>
<protein>
    <submittedName>
        <fullName evidence="7">Acyl-CoA synthase</fullName>
    </submittedName>
</protein>
<dbReference type="Pfam" id="PF23024">
    <property type="entry name" value="AMP-dom_DIP2-like"/>
    <property type="match status" value="1"/>
</dbReference>
<dbReference type="GO" id="GO:0071766">
    <property type="term" value="P:Actinobacterium-type cell wall biogenesis"/>
    <property type="evidence" value="ECO:0007669"/>
    <property type="project" value="UniProtKB-ARBA"/>
</dbReference>
<dbReference type="InterPro" id="IPR042099">
    <property type="entry name" value="ANL_N_sf"/>
</dbReference>
<dbReference type="RefSeq" id="WP_003862656.1">
    <property type="nucleotide sequence ID" value="NZ_CP011309.1"/>
</dbReference>
<dbReference type="GO" id="GO:0006633">
    <property type="term" value="P:fatty acid biosynthetic process"/>
    <property type="evidence" value="ECO:0007669"/>
    <property type="project" value="TreeGrafter"/>
</dbReference>
<comment type="similarity">
    <text evidence="1">Belongs to the ATP-dependent AMP-binding enzyme family.</text>
</comment>
<dbReference type="GO" id="GO:0016874">
    <property type="term" value="F:ligase activity"/>
    <property type="evidence" value="ECO:0007669"/>
    <property type="project" value="UniProtKB-KW"/>
</dbReference>
<proteinExistence type="inferred from homology"/>
<dbReference type="GO" id="GO:0005886">
    <property type="term" value="C:plasma membrane"/>
    <property type="evidence" value="ECO:0007669"/>
    <property type="project" value="TreeGrafter"/>
</dbReference>
<accession>A0A0F6WRK8</accession>
<dbReference type="Pfam" id="PF00501">
    <property type="entry name" value="AMP-binding"/>
    <property type="match status" value="1"/>
</dbReference>
<dbReference type="Gene3D" id="3.30.300.30">
    <property type="match status" value="1"/>
</dbReference>
<gene>
    <name evidence="7" type="ORF">YH66_14400</name>
</gene>
<dbReference type="SUPFAM" id="SSF56801">
    <property type="entry name" value="Acetyl-CoA synthetase-like"/>
    <property type="match status" value="1"/>
</dbReference>
<dbReference type="Gene3D" id="3.40.50.12780">
    <property type="entry name" value="N-terminal domain of ligase-like"/>
    <property type="match status" value="1"/>
</dbReference>
<dbReference type="InterPro" id="IPR000873">
    <property type="entry name" value="AMP-dep_synth/lig_dom"/>
</dbReference>
<dbReference type="EMBL" id="CP011309">
    <property type="protein sequence ID" value="AKF28632.1"/>
    <property type="molecule type" value="Genomic_DNA"/>
</dbReference>
<evidence type="ECO:0000259" key="5">
    <source>
        <dbReference type="Pfam" id="PF00501"/>
    </source>
</evidence>
<evidence type="ECO:0000259" key="6">
    <source>
        <dbReference type="Pfam" id="PF23024"/>
    </source>
</evidence>
<dbReference type="FunFam" id="3.40.50.12780:FF:000013">
    <property type="entry name" value="Long-chain-fatty-acid--AMP ligase FadD32"/>
    <property type="match status" value="1"/>
</dbReference>
<keyword evidence="3" id="KW-0276">Fatty acid metabolism</keyword>
<keyword evidence="2" id="KW-0436">Ligase</keyword>
<dbReference type="PANTHER" id="PTHR22754">
    <property type="entry name" value="DISCO-INTERACTING PROTEIN 2 DIP2 -RELATED"/>
    <property type="match status" value="1"/>
</dbReference>
<keyword evidence="4" id="KW-0443">Lipid metabolism</keyword>
<evidence type="ECO:0000256" key="3">
    <source>
        <dbReference type="ARBA" id="ARBA00022832"/>
    </source>
</evidence>
<feature type="domain" description="AMP-dependent synthetase/ligase" evidence="5">
    <location>
        <begin position="45"/>
        <end position="454"/>
    </location>
</feature>
<dbReference type="InterPro" id="IPR025110">
    <property type="entry name" value="AMP-bd_C"/>
</dbReference>
<dbReference type="InterPro" id="IPR040097">
    <property type="entry name" value="FAAL/FAAC"/>
</dbReference>
<name>A0A0F6WRK8_9CORY</name>
<evidence type="ECO:0000256" key="2">
    <source>
        <dbReference type="ARBA" id="ARBA00022598"/>
    </source>
</evidence>
<dbReference type="PATRIC" id="fig|92706.3.peg.3022"/>
<dbReference type="NCBIfam" id="NF040633">
    <property type="entry name" value="FadD32_Coryne"/>
    <property type="match status" value="1"/>
</dbReference>
<evidence type="ECO:0000313" key="8">
    <source>
        <dbReference type="Proteomes" id="UP000034037"/>
    </source>
</evidence>
<dbReference type="InterPro" id="IPR045851">
    <property type="entry name" value="AMP-bd_C_sf"/>
</dbReference>
<dbReference type="CDD" id="cd05931">
    <property type="entry name" value="FAAL"/>
    <property type="match status" value="1"/>
</dbReference>
<evidence type="ECO:0000256" key="1">
    <source>
        <dbReference type="ARBA" id="ARBA00006432"/>
    </source>
</evidence>